<sequence>MGRISAVQQDSVTKIPTQTQIQTVIRTRRLARVSRKIADKENRLVQREACADRSHLILHTLDVPYLRALLENDSQKIHEIEELARQFGYGPRVPCSFTASPSAQKALCREYRNLAEKLARGVLQRPRNNCTARFDIYTPYDLNDCPQVVEILTEYPVKTPPALLEIFRTLLLELDCKLADMTPRKLMLDSGFIGNLRRALCWSRPFDPPLSALHPSLGDLDHVRRYIDELRHTLFPARTGFEVAEHRELPDDEQYVRYGKTFHLVICMLKSMTEFLMRARTLSVDTAFRRSNGKRQEFEMETWELTVIGTRAFTTSQSAQAHLILFTRIFEIAAADTGIPCRFRHIHGEGFELLITDSHKGQALGLCQPLRALDPHEHLRRCLRFCTVHYKRNIRELKPYTTQKVRNTMLSLSSSQVHPDLDGAFAIIENGGRKAKDKRIGTKFALPAIYQPASLIPLELWKSAPSTTNGNEQAHRNINRDGVNLTILGGIMRHAIR</sequence>
<name>A0AAW0A8T1_9AGAR</name>
<dbReference type="AlphaFoldDB" id="A0AAW0A8T1"/>
<keyword evidence="2" id="KW-1185">Reference proteome</keyword>
<gene>
    <name evidence="1" type="ORF">R3P38DRAFT_3326482</name>
</gene>
<organism evidence="1 2">
    <name type="scientific">Favolaschia claudopus</name>
    <dbReference type="NCBI Taxonomy" id="2862362"/>
    <lineage>
        <taxon>Eukaryota</taxon>
        <taxon>Fungi</taxon>
        <taxon>Dikarya</taxon>
        <taxon>Basidiomycota</taxon>
        <taxon>Agaricomycotina</taxon>
        <taxon>Agaricomycetes</taxon>
        <taxon>Agaricomycetidae</taxon>
        <taxon>Agaricales</taxon>
        <taxon>Marasmiineae</taxon>
        <taxon>Mycenaceae</taxon>
        <taxon>Favolaschia</taxon>
    </lineage>
</organism>
<dbReference type="Proteomes" id="UP001362999">
    <property type="component" value="Unassembled WGS sequence"/>
</dbReference>
<protein>
    <recommendedName>
        <fullName evidence="3">Transposase</fullName>
    </recommendedName>
</protein>
<evidence type="ECO:0008006" key="3">
    <source>
        <dbReference type="Google" id="ProtNLM"/>
    </source>
</evidence>
<evidence type="ECO:0000313" key="1">
    <source>
        <dbReference type="EMBL" id="KAK7005533.1"/>
    </source>
</evidence>
<proteinExistence type="predicted"/>
<evidence type="ECO:0000313" key="2">
    <source>
        <dbReference type="Proteomes" id="UP001362999"/>
    </source>
</evidence>
<dbReference type="EMBL" id="JAWWNJ010000078">
    <property type="protein sequence ID" value="KAK7005533.1"/>
    <property type="molecule type" value="Genomic_DNA"/>
</dbReference>
<accession>A0AAW0A8T1</accession>
<comment type="caution">
    <text evidence="1">The sequence shown here is derived from an EMBL/GenBank/DDBJ whole genome shotgun (WGS) entry which is preliminary data.</text>
</comment>
<reference evidence="1 2" key="1">
    <citation type="journal article" date="2024" name="J Genomics">
        <title>Draft genome sequencing and assembly of Favolaschia claudopus CIRM-BRFM 2984 isolated from oak limbs.</title>
        <authorList>
            <person name="Navarro D."/>
            <person name="Drula E."/>
            <person name="Chaduli D."/>
            <person name="Cazenave R."/>
            <person name="Ahrendt S."/>
            <person name="Wang J."/>
            <person name="Lipzen A."/>
            <person name="Daum C."/>
            <person name="Barry K."/>
            <person name="Grigoriev I.V."/>
            <person name="Favel A."/>
            <person name="Rosso M.N."/>
            <person name="Martin F."/>
        </authorList>
    </citation>
    <scope>NUCLEOTIDE SEQUENCE [LARGE SCALE GENOMIC DNA]</scope>
    <source>
        <strain evidence="1 2">CIRM-BRFM 2984</strain>
    </source>
</reference>